<evidence type="ECO:0000313" key="5">
    <source>
        <dbReference type="Proteomes" id="UP000782312"/>
    </source>
</evidence>
<gene>
    <name evidence="4" type="ORF">HYZ11_12760</name>
</gene>
<protein>
    <submittedName>
        <fullName evidence="4">SUMF1/EgtB/PvdO family nonheme iron enzyme</fullName>
    </submittedName>
</protein>
<feature type="transmembrane region" description="Helical" evidence="2">
    <location>
        <begin position="196"/>
        <end position="218"/>
    </location>
</feature>
<accession>A0A932MMN1</accession>
<dbReference type="Pfam" id="PF03781">
    <property type="entry name" value="FGE-sulfatase"/>
    <property type="match status" value="1"/>
</dbReference>
<comment type="caution">
    <text evidence="4">The sequence shown here is derived from an EMBL/GenBank/DDBJ whole genome shotgun (WGS) entry which is preliminary data.</text>
</comment>
<name>A0A932MMN1_UNCTE</name>
<dbReference type="GO" id="GO:0120147">
    <property type="term" value="F:formylglycine-generating oxidase activity"/>
    <property type="evidence" value="ECO:0007669"/>
    <property type="project" value="TreeGrafter"/>
</dbReference>
<dbReference type="InterPro" id="IPR029787">
    <property type="entry name" value="Nucleotide_cyclase"/>
</dbReference>
<dbReference type="Proteomes" id="UP000782312">
    <property type="component" value="Unassembled WGS sequence"/>
</dbReference>
<dbReference type="SUPFAM" id="SSF55073">
    <property type="entry name" value="Nucleotide cyclase"/>
    <property type="match status" value="1"/>
</dbReference>
<dbReference type="AlphaFoldDB" id="A0A932MMN1"/>
<dbReference type="InterPro" id="IPR005532">
    <property type="entry name" value="SUMF_dom"/>
</dbReference>
<dbReference type="InterPro" id="IPR016187">
    <property type="entry name" value="CTDL_fold"/>
</dbReference>
<evidence type="ECO:0000256" key="1">
    <source>
        <dbReference type="SAM" id="MobiDB-lite"/>
    </source>
</evidence>
<dbReference type="SUPFAM" id="SSF56436">
    <property type="entry name" value="C-type lectin-like"/>
    <property type="match status" value="1"/>
</dbReference>
<sequence length="499" mass="54745">MASESAPQSGRVERRLAAILSADVSGYSRLMGEDDEATLRTLSEYRELQFYLIGHHRGRVVNAPGDALLAEFSSVIDAVTCAVEIQKALAGRNDKLPESRRMEFRIGIHLGDVLVKDGALYGDGVNIAARLEGLADGRGICVSRTVYEQIQKKLDCGLEYLGEYLVKNIAEPIEVYGVRVFPEDSSQRRRRRALTAWHGAVLGALAALLLGGAGFWLVGDFLLSLLPEAGAGRHALLAATGTDSRLALKPLTKELSPGTAFQECADCPQMVVVPPGSFEMGSPPEEKERRPDEGPQRRVTLAKPFAIGRYEVTFAQWDTCVRAGGCSYKPQDRGWGRGNRPVIYVSWNDIQEYLRWLSALTGREYRLPSEAEWEYVARAGSQAPYWWGKELKPDHANCERCGRNPSLRTTPVGSFPPNPFGLFDMHGNVWEWTADCWNGTYAGAPSGGEAWTSGECELRALRGGAWGIAGVDLRAARRIASKVDARSGKQGFRVAMTLP</sequence>
<evidence type="ECO:0000256" key="2">
    <source>
        <dbReference type="SAM" id="Phobius"/>
    </source>
</evidence>
<dbReference type="InterPro" id="IPR042095">
    <property type="entry name" value="SUMF_sf"/>
</dbReference>
<dbReference type="InterPro" id="IPR051043">
    <property type="entry name" value="Sulfatase_Mod_Factor_Kinase"/>
</dbReference>
<dbReference type="PANTHER" id="PTHR23150:SF35">
    <property type="entry name" value="BLL6746 PROTEIN"/>
    <property type="match status" value="1"/>
</dbReference>
<dbReference type="PANTHER" id="PTHR23150">
    <property type="entry name" value="SULFATASE MODIFYING FACTOR 1, 2"/>
    <property type="match status" value="1"/>
</dbReference>
<feature type="region of interest" description="Disordered" evidence="1">
    <location>
        <begin position="275"/>
        <end position="297"/>
    </location>
</feature>
<dbReference type="Gene3D" id="3.30.70.1230">
    <property type="entry name" value="Nucleotide cyclase"/>
    <property type="match status" value="1"/>
</dbReference>
<reference evidence="4" key="1">
    <citation type="submission" date="2020-07" db="EMBL/GenBank/DDBJ databases">
        <title>Huge and variable diversity of episymbiotic CPR bacteria and DPANN archaea in groundwater ecosystems.</title>
        <authorList>
            <person name="He C.Y."/>
            <person name="Keren R."/>
            <person name="Whittaker M."/>
            <person name="Farag I.F."/>
            <person name="Doudna J."/>
            <person name="Cate J.H.D."/>
            <person name="Banfield J.F."/>
        </authorList>
    </citation>
    <scope>NUCLEOTIDE SEQUENCE</scope>
    <source>
        <strain evidence="4">NC_groundwater_763_Ag_S-0.2um_68_21</strain>
    </source>
</reference>
<feature type="compositionally biased region" description="Basic and acidic residues" evidence="1">
    <location>
        <begin position="284"/>
        <end position="296"/>
    </location>
</feature>
<dbReference type="GO" id="GO:0035556">
    <property type="term" value="P:intracellular signal transduction"/>
    <property type="evidence" value="ECO:0007669"/>
    <property type="project" value="InterPro"/>
</dbReference>
<dbReference type="PROSITE" id="PS50125">
    <property type="entry name" value="GUANYLATE_CYCLASE_2"/>
    <property type="match status" value="1"/>
</dbReference>
<dbReference type="CDD" id="cd07302">
    <property type="entry name" value="CHD"/>
    <property type="match status" value="1"/>
</dbReference>
<dbReference type="Pfam" id="PF00211">
    <property type="entry name" value="Guanylate_cyc"/>
    <property type="match status" value="1"/>
</dbReference>
<keyword evidence="2" id="KW-0812">Transmembrane</keyword>
<dbReference type="Gene3D" id="3.90.1580.10">
    <property type="entry name" value="paralog of FGE (formylglycine-generating enzyme)"/>
    <property type="match status" value="1"/>
</dbReference>
<proteinExistence type="predicted"/>
<organism evidence="4 5">
    <name type="scientific">Tectimicrobiota bacterium</name>
    <dbReference type="NCBI Taxonomy" id="2528274"/>
    <lineage>
        <taxon>Bacteria</taxon>
        <taxon>Pseudomonadati</taxon>
        <taxon>Nitrospinota/Tectimicrobiota group</taxon>
        <taxon>Candidatus Tectimicrobiota</taxon>
    </lineage>
</organism>
<dbReference type="InterPro" id="IPR001054">
    <property type="entry name" value="A/G_cyclase"/>
</dbReference>
<evidence type="ECO:0000259" key="3">
    <source>
        <dbReference type="PROSITE" id="PS50125"/>
    </source>
</evidence>
<dbReference type="GO" id="GO:0004016">
    <property type="term" value="F:adenylate cyclase activity"/>
    <property type="evidence" value="ECO:0007669"/>
    <property type="project" value="UniProtKB-ARBA"/>
</dbReference>
<feature type="domain" description="Guanylate cyclase" evidence="3">
    <location>
        <begin position="18"/>
        <end position="132"/>
    </location>
</feature>
<dbReference type="EMBL" id="JACPUR010000030">
    <property type="protein sequence ID" value="MBI3128469.1"/>
    <property type="molecule type" value="Genomic_DNA"/>
</dbReference>
<evidence type="ECO:0000313" key="4">
    <source>
        <dbReference type="EMBL" id="MBI3128469.1"/>
    </source>
</evidence>
<keyword evidence="2" id="KW-1133">Transmembrane helix</keyword>
<keyword evidence="2" id="KW-0472">Membrane</keyword>
<dbReference type="GO" id="GO:0009190">
    <property type="term" value="P:cyclic nucleotide biosynthetic process"/>
    <property type="evidence" value="ECO:0007669"/>
    <property type="project" value="InterPro"/>
</dbReference>